<keyword evidence="2 6" id="KW-0597">Phosphoprotein</keyword>
<keyword evidence="6 7" id="KW-0472">Membrane</keyword>
<keyword evidence="3 6" id="KW-0285">Flavoprotein</keyword>
<name>A0A1C7YXQ8_PSESX</name>
<dbReference type="GO" id="GO:0009055">
    <property type="term" value="F:electron transfer activity"/>
    <property type="evidence" value="ECO:0007669"/>
    <property type="project" value="InterPro"/>
</dbReference>
<dbReference type="AlphaFoldDB" id="A0A1C7YXQ8"/>
<reference evidence="9 10" key="1">
    <citation type="submission" date="2015-07" db="EMBL/GenBank/DDBJ databases">
        <title>Draft genome sequence of a diazotrophic, plant growth-promoting rhizobacterium of the Pseudomonas syringae complex.</title>
        <authorList>
            <person name="Patten C.L."/>
            <person name="Jeong H."/>
        </authorList>
    </citation>
    <scope>NUCLEOTIDE SEQUENCE [LARGE SCALE GENOMIC DNA]</scope>
    <source>
        <strain evidence="9 10">GR12-2</strain>
    </source>
</reference>
<comment type="caution">
    <text evidence="9">The sequence shown here is derived from an EMBL/GenBank/DDBJ whole genome shotgun (WGS) entry which is preliminary data.</text>
</comment>
<keyword evidence="6 7" id="KW-1133">Transmembrane helix</keyword>
<dbReference type="NCBIfam" id="NF002519">
    <property type="entry name" value="PRK01908.1"/>
    <property type="match status" value="1"/>
</dbReference>
<dbReference type="OrthoDB" id="9784165at2"/>
<evidence type="ECO:0000256" key="1">
    <source>
        <dbReference type="ARBA" id="ARBA00022448"/>
    </source>
</evidence>
<dbReference type="InterPro" id="IPR010209">
    <property type="entry name" value="Ion_transpt_RnfG/RsxG"/>
</dbReference>
<dbReference type="GO" id="GO:0022900">
    <property type="term" value="P:electron transport chain"/>
    <property type="evidence" value="ECO:0007669"/>
    <property type="project" value="UniProtKB-UniRule"/>
</dbReference>
<dbReference type="PANTHER" id="PTHR36118:SF1">
    <property type="entry name" value="ION-TRANSLOCATING OXIDOREDUCTASE COMPLEX SUBUNIT G"/>
    <property type="match status" value="1"/>
</dbReference>
<feature type="transmembrane region" description="Helical" evidence="7">
    <location>
        <begin position="27"/>
        <end position="48"/>
    </location>
</feature>
<dbReference type="PATRIC" id="fig|317.243.peg.507"/>
<evidence type="ECO:0000256" key="6">
    <source>
        <dbReference type="HAMAP-Rule" id="MF_00479"/>
    </source>
</evidence>
<dbReference type="Pfam" id="PF04205">
    <property type="entry name" value="FMN_bind"/>
    <property type="match status" value="1"/>
</dbReference>
<dbReference type="HAMAP" id="MF_00479">
    <property type="entry name" value="RsxG_RnfG"/>
    <property type="match status" value="1"/>
</dbReference>
<organism evidence="9 10">
    <name type="scientific">Pseudomonas syringae</name>
    <dbReference type="NCBI Taxonomy" id="317"/>
    <lineage>
        <taxon>Bacteria</taxon>
        <taxon>Pseudomonadati</taxon>
        <taxon>Pseudomonadota</taxon>
        <taxon>Gammaproteobacteria</taxon>
        <taxon>Pseudomonadales</taxon>
        <taxon>Pseudomonadaceae</taxon>
        <taxon>Pseudomonas</taxon>
    </lineage>
</organism>
<keyword evidence="5 6" id="KW-0249">Electron transport</keyword>
<dbReference type="EMBL" id="LGSI01000068">
    <property type="protein sequence ID" value="OCR22544.1"/>
    <property type="molecule type" value="Genomic_DNA"/>
</dbReference>
<feature type="domain" description="FMN-binding" evidence="8">
    <location>
        <begin position="118"/>
        <end position="210"/>
    </location>
</feature>
<comment type="similarity">
    <text evidence="6">Belongs to the RnfG family.</text>
</comment>
<comment type="function">
    <text evidence="6">Part of a membrane-bound complex that couples electron transfer with translocation of ions across the membrane.</text>
</comment>
<dbReference type="SMART" id="SM00900">
    <property type="entry name" value="FMN_bind"/>
    <property type="match status" value="1"/>
</dbReference>
<evidence type="ECO:0000256" key="7">
    <source>
        <dbReference type="SAM" id="Phobius"/>
    </source>
</evidence>
<sequence length="225" mass="24653">MSSERIESDSLPPPTPPSLFERWRAKLAYQSVSLGVVCALVAFALLLSDFYTRDGIARQQQNDQLTVLRQVLPAKLYDNNPLGDAFHVTDTVLGDVEVYPARLAGQLTAIAFRVRTIGYGGPIVQLIAVDSSGKILGVRVLTHKETPGLADKIDIAKSDWITRFNGLSLTNIPIKAWAVKKDGGQFDQFSGATITPRAVVKGILQALQFQARHVESLEQKQESQP</sequence>
<evidence type="ECO:0000313" key="9">
    <source>
        <dbReference type="EMBL" id="OCR22544.1"/>
    </source>
</evidence>
<comment type="cofactor">
    <cofactor evidence="6">
        <name>FMN</name>
        <dbReference type="ChEBI" id="CHEBI:58210"/>
    </cofactor>
</comment>
<dbReference type="Proteomes" id="UP000093104">
    <property type="component" value="Unassembled WGS sequence"/>
</dbReference>
<evidence type="ECO:0000256" key="3">
    <source>
        <dbReference type="ARBA" id="ARBA00022630"/>
    </source>
</evidence>
<keyword evidence="6" id="KW-1278">Translocase</keyword>
<dbReference type="RefSeq" id="WP_065835956.1">
    <property type="nucleotide sequence ID" value="NZ_LGSI01000068.1"/>
</dbReference>
<keyword evidence="6" id="KW-1003">Cell membrane</keyword>
<gene>
    <name evidence="6" type="primary">rnfG</name>
    <name evidence="9" type="ORF">AFK24_26005</name>
</gene>
<keyword evidence="1 6" id="KW-0813">Transport</keyword>
<comment type="subunit">
    <text evidence="6">The complex is composed of six subunits: RnfA, RnfB, RnfC, RnfD, RnfE and RnfG.</text>
</comment>
<evidence type="ECO:0000313" key="10">
    <source>
        <dbReference type="Proteomes" id="UP000093104"/>
    </source>
</evidence>
<dbReference type="GO" id="GO:0005886">
    <property type="term" value="C:plasma membrane"/>
    <property type="evidence" value="ECO:0007669"/>
    <property type="project" value="UniProtKB-SubCell"/>
</dbReference>
<dbReference type="InterPro" id="IPR007329">
    <property type="entry name" value="FMN-bd"/>
</dbReference>
<dbReference type="NCBIfam" id="TIGR01947">
    <property type="entry name" value="rnfG"/>
    <property type="match status" value="1"/>
</dbReference>
<protein>
    <recommendedName>
        <fullName evidence="6">Ion-translocating oxidoreductase complex subunit G</fullName>
        <ecNumber evidence="6">7.-.-.-</ecNumber>
    </recommendedName>
    <alternativeName>
        <fullName evidence="6">Rnf electron transport complex subunit G</fullName>
    </alternativeName>
</protein>
<proteinExistence type="inferred from homology"/>
<accession>A0A1C7YXQ8</accession>
<dbReference type="PIRSF" id="PIRSF006091">
    <property type="entry name" value="E_trnsport_RnfG"/>
    <property type="match status" value="1"/>
</dbReference>
<dbReference type="PANTHER" id="PTHR36118">
    <property type="entry name" value="ION-TRANSLOCATING OXIDOREDUCTASE COMPLEX SUBUNIT G"/>
    <property type="match status" value="1"/>
</dbReference>
<keyword evidence="4 6" id="KW-0288">FMN</keyword>
<dbReference type="GO" id="GO:0010181">
    <property type="term" value="F:FMN binding"/>
    <property type="evidence" value="ECO:0007669"/>
    <property type="project" value="InterPro"/>
</dbReference>
<evidence type="ECO:0000256" key="2">
    <source>
        <dbReference type="ARBA" id="ARBA00022553"/>
    </source>
</evidence>
<evidence type="ECO:0000256" key="5">
    <source>
        <dbReference type="ARBA" id="ARBA00022982"/>
    </source>
</evidence>
<comment type="subcellular location">
    <subcellularLocation>
        <location evidence="6">Cell inner membrane</location>
        <topology evidence="6">Single-pass membrane protein</topology>
    </subcellularLocation>
</comment>
<dbReference type="EC" id="7.-.-.-" evidence="6"/>
<evidence type="ECO:0000256" key="4">
    <source>
        <dbReference type="ARBA" id="ARBA00022643"/>
    </source>
</evidence>
<evidence type="ECO:0000259" key="8">
    <source>
        <dbReference type="SMART" id="SM00900"/>
    </source>
</evidence>
<feature type="modified residue" description="FMN phosphoryl threonine" evidence="6">
    <location>
        <position position="193"/>
    </location>
</feature>
<keyword evidence="6" id="KW-0997">Cell inner membrane</keyword>
<keyword evidence="6 7" id="KW-0812">Transmembrane</keyword>